<keyword evidence="2 8" id="KW-0813">Transport</keyword>
<dbReference type="Pfam" id="PF07715">
    <property type="entry name" value="Plug"/>
    <property type="match status" value="1"/>
</dbReference>
<evidence type="ECO:0000256" key="1">
    <source>
        <dbReference type="ARBA" id="ARBA00004571"/>
    </source>
</evidence>
<evidence type="ECO:0000256" key="4">
    <source>
        <dbReference type="ARBA" id="ARBA00022692"/>
    </source>
</evidence>
<evidence type="ECO:0000313" key="11">
    <source>
        <dbReference type="Proteomes" id="UP000679691"/>
    </source>
</evidence>
<comment type="subcellular location">
    <subcellularLocation>
        <location evidence="1 8">Cell outer membrane</location>
        <topology evidence="1 8">Multi-pass membrane protein</topology>
    </subcellularLocation>
</comment>
<keyword evidence="3 8" id="KW-1134">Transmembrane beta strand</keyword>
<keyword evidence="5" id="KW-0732">Signal</keyword>
<keyword evidence="10" id="KW-0675">Receptor</keyword>
<evidence type="ECO:0000256" key="2">
    <source>
        <dbReference type="ARBA" id="ARBA00022448"/>
    </source>
</evidence>
<protein>
    <submittedName>
        <fullName evidence="10">TonB-dependent receptor</fullName>
    </submittedName>
</protein>
<accession>A0A8T4H6G7</accession>
<dbReference type="InterPro" id="IPR036942">
    <property type="entry name" value="Beta-barrel_TonB_sf"/>
</dbReference>
<dbReference type="Gene3D" id="2.60.40.1120">
    <property type="entry name" value="Carboxypeptidase-like, regulatory domain"/>
    <property type="match status" value="1"/>
</dbReference>
<comment type="caution">
    <text evidence="10">The sequence shown here is derived from an EMBL/GenBank/DDBJ whole genome shotgun (WGS) entry which is preliminary data.</text>
</comment>
<dbReference type="EMBL" id="JAGKSB010000003">
    <property type="protein sequence ID" value="MBP3942642.1"/>
    <property type="molecule type" value="Genomic_DNA"/>
</dbReference>
<dbReference type="GO" id="GO:0009279">
    <property type="term" value="C:cell outer membrane"/>
    <property type="evidence" value="ECO:0007669"/>
    <property type="project" value="UniProtKB-SubCell"/>
</dbReference>
<dbReference type="Pfam" id="PF13715">
    <property type="entry name" value="CarbopepD_reg_2"/>
    <property type="match status" value="1"/>
</dbReference>
<dbReference type="InterPro" id="IPR039426">
    <property type="entry name" value="TonB-dep_rcpt-like"/>
</dbReference>
<reference evidence="10" key="1">
    <citation type="submission" date="2021-03" db="EMBL/GenBank/DDBJ databases">
        <authorList>
            <person name="Lu T."/>
            <person name="Wang Q."/>
            <person name="Han X."/>
        </authorList>
    </citation>
    <scope>NUCLEOTIDE SEQUENCE</scope>
    <source>
        <strain evidence="10">WQ 2009</strain>
    </source>
</reference>
<name>A0A8T4H6G7_9SPHI</name>
<dbReference type="PANTHER" id="PTHR30069">
    <property type="entry name" value="TONB-DEPENDENT OUTER MEMBRANE RECEPTOR"/>
    <property type="match status" value="1"/>
</dbReference>
<proteinExistence type="inferred from homology"/>
<feature type="domain" description="TonB-dependent receptor plug" evidence="9">
    <location>
        <begin position="141"/>
        <end position="231"/>
    </location>
</feature>
<dbReference type="SUPFAM" id="SSF49464">
    <property type="entry name" value="Carboxypeptidase regulatory domain-like"/>
    <property type="match status" value="1"/>
</dbReference>
<evidence type="ECO:0000256" key="8">
    <source>
        <dbReference type="PROSITE-ProRule" id="PRU01360"/>
    </source>
</evidence>
<dbReference type="RefSeq" id="WP_353546126.1">
    <property type="nucleotide sequence ID" value="NZ_JAGKSB010000003.1"/>
</dbReference>
<sequence length="811" mass="90451">MNNMCYQRYILLVLYLMGTIHLVSSQSRLGTIQGTIFLENGAPIAAATIVELSSAKRVVADRQGRYAFSLPENKKYILQVSCLGNVTQTKSVLLKKGEVLTADFVLKASNKQLTEVTIDVENVNLRARKEVVKAEIVDTKAAQAKSTTLVELMNRSAGLRVRQSGGLGANTNIMVNGFQGKSVKILKDGIPTDYLGASFNISATPVNMLERVEVYKGVLPTEIGADALGGAINMVSRVERKRSLALSYEIGSFQTHRASINLRDQQAEKNFFWGIDAFYNYAKNNYSVTASIPDLDKATVSNQKVTLFHNKFKQIYGEVYAGLKNLSWADEIKLGITAFDIQRDNQFGALMETPFGASISTERAPVIPSIRYKKEFLDKRLSIDQFIVYSTIHGTQTDTLQGAYDWYGNFHPSTDPANRGEAENPTQATHTYKNFTSRTGLQYSLSHQHNLALNLVFNDYSRSGRDPYGTTTAGENPVDLQTLPANYRKLIASLGLKSNFLASRLQNLFQVKYFTAHTKGQEVSVNTGYLNETTSSAQTSKFGLAEALKFNFSKRTYLRVSGELATRLPDQVEILGNGAFILANFAIQPETSSNGNIGFHTATKNDKLAVELNSFYRITKNMIITAPVNLLYSQSINVESVKGIGFEIDMRYQPASWLTLNANSTYQDFRLFKLSNPLIDYLEGARLRNTPYFFSNLGANVQFQDVIAKTDRLQGYYQLSYVHQYYLNYIPKNTEPAGFLGLWGASKVDAPNIIPSQAVHTIGVLWQPKDALPWTLNIACKNLLDADVYDNFKIQNAGRSFHIKLNYTLPY</sequence>
<evidence type="ECO:0000256" key="3">
    <source>
        <dbReference type="ARBA" id="ARBA00022452"/>
    </source>
</evidence>
<keyword evidence="6 8" id="KW-0472">Membrane</keyword>
<dbReference type="Gene3D" id="2.170.130.10">
    <property type="entry name" value="TonB-dependent receptor, plug domain"/>
    <property type="match status" value="1"/>
</dbReference>
<keyword evidence="11" id="KW-1185">Reference proteome</keyword>
<comment type="similarity">
    <text evidence="8">Belongs to the TonB-dependent receptor family.</text>
</comment>
<evidence type="ECO:0000256" key="7">
    <source>
        <dbReference type="ARBA" id="ARBA00023237"/>
    </source>
</evidence>
<dbReference type="GO" id="GO:0044718">
    <property type="term" value="P:siderophore transmembrane transport"/>
    <property type="evidence" value="ECO:0007669"/>
    <property type="project" value="TreeGrafter"/>
</dbReference>
<dbReference type="Proteomes" id="UP000679691">
    <property type="component" value="Unassembled WGS sequence"/>
</dbReference>
<dbReference type="InterPro" id="IPR008969">
    <property type="entry name" value="CarboxyPept-like_regulatory"/>
</dbReference>
<evidence type="ECO:0000256" key="6">
    <source>
        <dbReference type="ARBA" id="ARBA00023136"/>
    </source>
</evidence>
<evidence type="ECO:0000256" key="5">
    <source>
        <dbReference type="ARBA" id="ARBA00022729"/>
    </source>
</evidence>
<dbReference type="SUPFAM" id="SSF56935">
    <property type="entry name" value="Porins"/>
    <property type="match status" value="1"/>
</dbReference>
<evidence type="ECO:0000313" key="10">
    <source>
        <dbReference type="EMBL" id="MBP3942642.1"/>
    </source>
</evidence>
<keyword evidence="4 8" id="KW-0812">Transmembrane</keyword>
<gene>
    <name evidence="10" type="ORF">J5U18_03535</name>
</gene>
<dbReference type="InterPro" id="IPR012910">
    <property type="entry name" value="Plug_dom"/>
</dbReference>
<dbReference type="PROSITE" id="PS52016">
    <property type="entry name" value="TONB_DEPENDENT_REC_3"/>
    <property type="match status" value="1"/>
</dbReference>
<dbReference type="PANTHER" id="PTHR30069:SF29">
    <property type="entry name" value="HEMOGLOBIN AND HEMOGLOBIN-HAPTOGLOBIN-BINDING PROTEIN 1-RELATED"/>
    <property type="match status" value="1"/>
</dbReference>
<keyword evidence="7 8" id="KW-0998">Cell outer membrane</keyword>
<evidence type="ECO:0000259" key="9">
    <source>
        <dbReference type="Pfam" id="PF07715"/>
    </source>
</evidence>
<dbReference type="AlphaFoldDB" id="A0A8T4H6G7"/>
<dbReference type="GO" id="GO:0015344">
    <property type="term" value="F:siderophore uptake transmembrane transporter activity"/>
    <property type="evidence" value="ECO:0007669"/>
    <property type="project" value="TreeGrafter"/>
</dbReference>
<dbReference type="Gene3D" id="2.40.170.20">
    <property type="entry name" value="TonB-dependent receptor, beta-barrel domain"/>
    <property type="match status" value="1"/>
</dbReference>
<dbReference type="InterPro" id="IPR037066">
    <property type="entry name" value="Plug_dom_sf"/>
</dbReference>
<organism evidence="10 11">
    <name type="scientific">Rhinopithecimicrobium faecis</name>
    <dbReference type="NCBI Taxonomy" id="2820698"/>
    <lineage>
        <taxon>Bacteria</taxon>
        <taxon>Pseudomonadati</taxon>
        <taxon>Bacteroidota</taxon>
        <taxon>Sphingobacteriia</taxon>
        <taxon>Sphingobacteriales</taxon>
        <taxon>Sphingobacteriaceae</taxon>
        <taxon>Rhinopithecimicrobium</taxon>
    </lineage>
</organism>